<dbReference type="Gene3D" id="3.30.70.330">
    <property type="match status" value="1"/>
</dbReference>
<dbReference type="GO" id="GO:0005840">
    <property type="term" value="C:ribosome"/>
    <property type="evidence" value="ECO:0007669"/>
    <property type="project" value="UniProtKB-KW"/>
</dbReference>
<comment type="subunit">
    <text evidence="6">Part of the 50S ribosomal subunit. Contacts protein L29, and trigger factor when it is bound to the ribosome.</text>
</comment>
<dbReference type="NCBIfam" id="NF004359">
    <property type="entry name" value="PRK05738.1-3"/>
    <property type="match status" value="1"/>
</dbReference>
<proteinExistence type="inferred from homology"/>
<dbReference type="InterPro" id="IPR013025">
    <property type="entry name" value="Ribosomal_uL23-like"/>
</dbReference>
<dbReference type="NCBIfam" id="NF004363">
    <property type="entry name" value="PRK05738.2-4"/>
    <property type="match status" value="1"/>
</dbReference>
<organism evidence="8 9">
    <name type="scientific">Tractidigestivibacter montrealensis</name>
    <dbReference type="NCBI Taxonomy" id="2972466"/>
    <lineage>
        <taxon>Bacteria</taxon>
        <taxon>Bacillati</taxon>
        <taxon>Actinomycetota</taxon>
        <taxon>Coriobacteriia</taxon>
        <taxon>Coriobacteriales</taxon>
        <taxon>Atopobiaceae</taxon>
        <taxon>Tractidigestivibacter</taxon>
    </lineage>
</organism>
<dbReference type="PANTHER" id="PTHR11620">
    <property type="entry name" value="60S RIBOSOMAL PROTEIN L23A"/>
    <property type="match status" value="1"/>
</dbReference>
<evidence type="ECO:0000256" key="4">
    <source>
        <dbReference type="ARBA" id="ARBA00022980"/>
    </source>
</evidence>
<evidence type="ECO:0000256" key="3">
    <source>
        <dbReference type="ARBA" id="ARBA00022884"/>
    </source>
</evidence>
<keyword evidence="4 6" id="KW-0689">Ribosomal protein</keyword>
<name>A0ABT1Z6C4_9ACTN</name>
<reference evidence="8 9" key="1">
    <citation type="submission" date="2022-08" db="EMBL/GenBank/DDBJ databases">
        <title>Tractidigestivibacter montrealensis type strain KD21.</title>
        <authorList>
            <person name="Diop K."/>
            <person name="Richard C."/>
            <person name="Routy B."/>
        </authorList>
    </citation>
    <scope>NUCLEOTIDE SEQUENCE [LARGE SCALE GENOMIC DNA]</scope>
    <source>
        <strain evidence="8 9">KD21</strain>
    </source>
</reference>
<keyword evidence="9" id="KW-1185">Reference proteome</keyword>
<accession>A0ABT1Z6C4</accession>
<comment type="similarity">
    <text evidence="1 6 7">Belongs to the universal ribosomal protein uL23 family.</text>
</comment>
<evidence type="ECO:0000256" key="5">
    <source>
        <dbReference type="ARBA" id="ARBA00023274"/>
    </source>
</evidence>
<dbReference type="InterPro" id="IPR012677">
    <property type="entry name" value="Nucleotide-bd_a/b_plait_sf"/>
</dbReference>
<dbReference type="PROSITE" id="PS00050">
    <property type="entry name" value="RIBOSOMAL_L23"/>
    <property type="match status" value="1"/>
</dbReference>
<keyword evidence="2 6" id="KW-0699">rRNA-binding</keyword>
<dbReference type="Pfam" id="PF00276">
    <property type="entry name" value="Ribosomal_L23"/>
    <property type="match status" value="1"/>
</dbReference>
<dbReference type="HAMAP" id="MF_01369_B">
    <property type="entry name" value="Ribosomal_uL23_B"/>
    <property type="match status" value="1"/>
</dbReference>
<keyword evidence="5 6" id="KW-0687">Ribonucleoprotein</keyword>
<dbReference type="RefSeq" id="WP_258498472.1">
    <property type="nucleotide sequence ID" value="NZ_JANSKA010000001.1"/>
</dbReference>
<dbReference type="SUPFAM" id="SSF54189">
    <property type="entry name" value="Ribosomal proteins S24e, L23 and L15e"/>
    <property type="match status" value="1"/>
</dbReference>
<comment type="function">
    <text evidence="6">One of the early assembly proteins it binds 23S rRNA. One of the proteins that surrounds the polypeptide exit tunnel on the outside of the ribosome. Forms the main docking site for trigger factor binding to the ribosome.</text>
</comment>
<dbReference type="InterPro" id="IPR012678">
    <property type="entry name" value="Ribosomal_uL23/eL15/eS24_sf"/>
</dbReference>
<evidence type="ECO:0000313" key="9">
    <source>
        <dbReference type="Proteomes" id="UP001204320"/>
    </source>
</evidence>
<evidence type="ECO:0000256" key="6">
    <source>
        <dbReference type="HAMAP-Rule" id="MF_01369"/>
    </source>
</evidence>
<sequence>MQSAYDVIIRPVVSERSYDLMEQGKYTFEVAKKARKEEIAEAVEKLFNVHVLKVNTINVRGKAKRVRYQVGMTRSWKKAIVTLAPGEQIEIFATQQQADAE</sequence>
<keyword evidence="3 6" id="KW-0694">RNA-binding</keyword>
<dbReference type="Proteomes" id="UP001204320">
    <property type="component" value="Unassembled WGS sequence"/>
</dbReference>
<evidence type="ECO:0000256" key="2">
    <source>
        <dbReference type="ARBA" id="ARBA00022730"/>
    </source>
</evidence>
<evidence type="ECO:0000313" key="8">
    <source>
        <dbReference type="EMBL" id="MCR9035754.1"/>
    </source>
</evidence>
<protein>
    <recommendedName>
        <fullName evidence="6">Large ribosomal subunit protein uL23</fullName>
    </recommendedName>
</protein>
<comment type="caution">
    <text evidence="8">The sequence shown here is derived from an EMBL/GenBank/DDBJ whole genome shotgun (WGS) entry which is preliminary data.</text>
</comment>
<evidence type="ECO:0000256" key="1">
    <source>
        <dbReference type="ARBA" id="ARBA00006700"/>
    </source>
</evidence>
<evidence type="ECO:0000256" key="7">
    <source>
        <dbReference type="RuleBase" id="RU003934"/>
    </source>
</evidence>
<dbReference type="EMBL" id="JANSKA010000001">
    <property type="protein sequence ID" value="MCR9035754.1"/>
    <property type="molecule type" value="Genomic_DNA"/>
</dbReference>
<dbReference type="InterPro" id="IPR001014">
    <property type="entry name" value="Ribosomal_uL23_CS"/>
</dbReference>
<dbReference type="NCBIfam" id="NF004366">
    <property type="entry name" value="PRK05738.3-2"/>
    <property type="match status" value="1"/>
</dbReference>
<gene>
    <name evidence="6 8" type="primary">rplW</name>
    <name evidence="8" type="ORF">NVS32_02095</name>
</gene>